<keyword evidence="1" id="KW-1133">Transmembrane helix</keyword>
<feature type="transmembrane region" description="Helical" evidence="1">
    <location>
        <begin position="79"/>
        <end position="100"/>
    </location>
</feature>
<dbReference type="InterPro" id="IPR002749">
    <property type="entry name" value="DUF63"/>
</dbReference>
<dbReference type="EMBL" id="AOMD01000034">
    <property type="protein sequence ID" value="EMA42505.1"/>
    <property type="molecule type" value="Genomic_DNA"/>
</dbReference>
<keyword evidence="3" id="KW-1185">Reference proteome</keyword>
<keyword evidence="1" id="KW-0812">Transmembrane</keyword>
<dbReference type="RefSeq" id="WP_006079317.1">
    <property type="nucleotide sequence ID" value="NZ_AOMD01000034.1"/>
</dbReference>
<feature type="transmembrane region" description="Helical" evidence="1">
    <location>
        <begin position="143"/>
        <end position="163"/>
    </location>
</feature>
<dbReference type="Pfam" id="PF01889">
    <property type="entry name" value="DUF63"/>
    <property type="match status" value="1"/>
</dbReference>
<dbReference type="Proteomes" id="UP000011669">
    <property type="component" value="Unassembled WGS sequence"/>
</dbReference>
<evidence type="ECO:0008006" key="4">
    <source>
        <dbReference type="Google" id="ProtNLM"/>
    </source>
</evidence>
<accession>M0MDQ2</accession>
<dbReference type="PANTHER" id="PTHR40700:SF1">
    <property type="entry name" value="DUF63 DOMAIN-CONTAINING PROTEIN"/>
    <property type="match status" value="1"/>
</dbReference>
<dbReference type="OrthoDB" id="308209at2157"/>
<feature type="transmembrane region" description="Helical" evidence="1">
    <location>
        <begin position="45"/>
        <end position="64"/>
    </location>
</feature>
<keyword evidence="1" id="KW-0472">Membrane</keyword>
<dbReference type="STRING" id="1227455.C449_17322"/>
<comment type="caution">
    <text evidence="2">The sequence shown here is derived from an EMBL/GenBank/DDBJ whole genome shotgun (WGS) entry which is preliminary data.</text>
</comment>
<dbReference type="PANTHER" id="PTHR40700">
    <property type="entry name" value="HYPOTHETICAL MEMBRANE PROTEIN, CONSERVED, DUF63 FAMILY"/>
    <property type="match status" value="1"/>
</dbReference>
<feature type="transmembrane region" description="Helical" evidence="1">
    <location>
        <begin position="226"/>
        <end position="244"/>
    </location>
</feature>
<proteinExistence type="predicted"/>
<sequence>MVPVQVLPEGTTLPSPGVLLALAIGFAGVVVALRRIAPRVTDRVVVAFAPWMVAGSSCYVLYQVEAVPQSVAPFFSSPAVYVSIAVLAGAVWAATAATGLPADRWRLPSVPGVVALVGSAVAIAAVGWAFAFGVETSQGLTVAWPAVGLVVAVAVATVVWLLLGRLAPETRITGGVGALAVFGHALDGVSTAVGIDVLGFGEQSPISRAIITFAADLPTAPVLGTVWLFVLVKLVLASVVVVLFSGYVRDEPTEGYLLLGAVAAVGLGPGVHNLLLFTIASP</sequence>
<feature type="transmembrane region" description="Helical" evidence="1">
    <location>
        <begin position="112"/>
        <end position="131"/>
    </location>
</feature>
<reference evidence="2 3" key="1">
    <citation type="journal article" date="2014" name="PLoS Genet.">
        <title>Phylogenetically driven sequencing of extremely halophilic archaea reveals strategies for static and dynamic osmo-response.</title>
        <authorList>
            <person name="Becker E.A."/>
            <person name="Seitzer P.M."/>
            <person name="Tritt A."/>
            <person name="Larsen D."/>
            <person name="Krusor M."/>
            <person name="Yao A.I."/>
            <person name="Wu D."/>
            <person name="Madern D."/>
            <person name="Eisen J.A."/>
            <person name="Darling A.E."/>
            <person name="Facciotti M.T."/>
        </authorList>
    </citation>
    <scope>NUCLEOTIDE SEQUENCE [LARGE SCALE GENOMIC DNA]</scope>
    <source>
        <strain evidence="2 3">DSM 5350</strain>
    </source>
</reference>
<dbReference type="PATRIC" id="fig|1227455.4.peg.3526"/>
<feature type="transmembrane region" description="Helical" evidence="1">
    <location>
        <begin position="175"/>
        <end position="195"/>
    </location>
</feature>
<evidence type="ECO:0000313" key="2">
    <source>
        <dbReference type="EMBL" id="EMA42505.1"/>
    </source>
</evidence>
<organism evidence="2 3">
    <name type="scientific">Halococcus saccharolyticus DSM 5350</name>
    <dbReference type="NCBI Taxonomy" id="1227455"/>
    <lineage>
        <taxon>Archaea</taxon>
        <taxon>Methanobacteriati</taxon>
        <taxon>Methanobacteriota</taxon>
        <taxon>Stenosarchaea group</taxon>
        <taxon>Halobacteria</taxon>
        <taxon>Halobacteriales</taxon>
        <taxon>Halococcaceae</taxon>
        <taxon>Halococcus</taxon>
    </lineage>
</organism>
<name>M0MDQ2_9EURY</name>
<gene>
    <name evidence="2" type="ORF">C449_17322</name>
</gene>
<evidence type="ECO:0000256" key="1">
    <source>
        <dbReference type="SAM" id="Phobius"/>
    </source>
</evidence>
<evidence type="ECO:0000313" key="3">
    <source>
        <dbReference type="Proteomes" id="UP000011669"/>
    </source>
</evidence>
<feature type="transmembrane region" description="Helical" evidence="1">
    <location>
        <begin position="12"/>
        <end position="33"/>
    </location>
</feature>
<dbReference type="InParanoid" id="M0MDQ2"/>
<protein>
    <recommendedName>
        <fullName evidence="4">DUF63 domain-containing protein</fullName>
    </recommendedName>
</protein>
<dbReference type="AlphaFoldDB" id="M0MDQ2"/>
<feature type="transmembrane region" description="Helical" evidence="1">
    <location>
        <begin position="256"/>
        <end position="280"/>
    </location>
</feature>